<dbReference type="PRINTS" id="PR00961">
    <property type="entry name" value="HUDSXLRNA"/>
</dbReference>
<dbReference type="CDD" id="cd12650">
    <property type="entry name" value="RRM1_Hu"/>
    <property type="match status" value="1"/>
</dbReference>
<dbReference type="FunFam" id="3.30.70.330:FF:000480">
    <property type="entry name" value="Fne, isoform A"/>
    <property type="match status" value="1"/>
</dbReference>
<comment type="similarity">
    <text evidence="1">Belongs to the RRM elav family.</text>
</comment>
<feature type="domain" description="RRM" evidence="6">
    <location>
        <begin position="79"/>
        <end position="157"/>
    </location>
</feature>
<dbReference type="SUPFAM" id="SSF54928">
    <property type="entry name" value="RNA-binding domain, RBD"/>
    <property type="match status" value="2"/>
</dbReference>
<dbReference type="NCBIfam" id="TIGR01661">
    <property type="entry name" value="ELAV_HUD_SF"/>
    <property type="match status" value="1"/>
</dbReference>
<proteinExistence type="evidence at transcript level"/>
<dbReference type="GO" id="GO:1990904">
    <property type="term" value="C:ribonucleoprotein complex"/>
    <property type="evidence" value="ECO:0007669"/>
    <property type="project" value="InterPro"/>
</dbReference>
<dbReference type="InterPro" id="IPR006548">
    <property type="entry name" value="ELAD_HU_SF"/>
</dbReference>
<dbReference type="SMART" id="SM00360">
    <property type="entry name" value="RRM"/>
    <property type="match status" value="3"/>
</dbReference>
<dbReference type="PROSITE" id="PS50102">
    <property type="entry name" value="RRM"/>
    <property type="match status" value="3"/>
</dbReference>
<dbReference type="Gene3D" id="3.30.70.330">
    <property type="match status" value="3"/>
</dbReference>
<keyword evidence="3 4" id="KW-0694">RNA-binding</keyword>
<dbReference type="FunFam" id="3.30.70.330:FF:000006">
    <property type="entry name" value="ELAV-like 3"/>
    <property type="match status" value="1"/>
</dbReference>
<dbReference type="InterPro" id="IPR002343">
    <property type="entry name" value="Hud_Sxl_RNA"/>
</dbReference>
<feature type="region of interest" description="Disordered" evidence="5">
    <location>
        <begin position="36"/>
        <end position="68"/>
    </location>
</feature>
<dbReference type="InterPro" id="IPR035979">
    <property type="entry name" value="RBD_domain_sf"/>
</dbReference>
<feature type="domain" description="RRM" evidence="6">
    <location>
        <begin position="165"/>
        <end position="245"/>
    </location>
</feature>
<dbReference type="Pfam" id="PF00076">
    <property type="entry name" value="RRM_1"/>
    <property type="match status" value="3"/>
</dbReference>
<evidence type="ECO:0000256" key="2">
    <source>
        <dbReference type="ARBA" id="ARBA00022737"/>
    </source>
</evidence>
<dbReference type="FunFam" id="3.30.70.330:FF:000205">
    <property type="entry name" value="Sex lethal, isoform B"/>
    <property type="match status" value="1"/>
</dbReference>
<protein>
    <submittedName>
        <fullName evidence="7">ELAV-like protein 2</fullName>
    </submittedName>
</protein>
<dbReference type="AlphaFoldDB" id="A0A6F9DBQ5"/>
<dbReference type="InterPro" id="IPR000504">
    <property type="entry name" value="RRM_dom"/>
</dbReference>
<dbReference type="InterPro" id="IPR034775">
    <property type="entry name" value="Elav_RRM1"/>
</dbReference>
<evidence type="ECO:0000313" key="7">
    <source>
        <dbReference type="EMBL" id="CAB3242085.1"/>
    </source>
</evidence>
<evidence type="ECO:0000256" key="1">
    <source>
        <dbReference type="ARBA" id="ARBA00006266"/>
    </source>
</evidence>
<dbReference type="GO" id="GO:0003723">
    <property type="term" value="F:RNA binding"/>
    <property type="evidence" value="ECO:0007669"/>
    <property type="project" value="UniProtKB-UniRule"/>
</dbReference>
<dbReference type="GO" id="GO:0005634">
    <property type="term" value="C:nucleus"/>
    <property type="evidence" value="ECO:0007669"/>
    <property type="project" value="UniProtKB-ARBA"/>
</dbReference>
<sequence length="571" mass="60587">MNSMSLCGTGSLVDSLNMNNVSNHVLSMSSMPSTASSSLLANSNDSPSSSYTTSLNNASNVNNNVSNTNLNTSLEESKTNLIINYLPQAMTQEDLRNLFGSIGELESCKLIRDKLTGQSLGYGFVNYVKAIDAEKAINTLNALRMQQKTIKVSFARPSTPLIKDANLYVSGLPKTMTQEDLQRIFQPYGRIITSRILVDPSTGMSRGVGFVRYDKRPEAENAITSLNGTIPVGAKDPITVKFANNPSQKNQQVLQSLYAVASPTRRLSSTAGGTLYHQARNFRTRPYPEVRAASLVAAPSGFQAAAAAPTLQIAQPADYALAPAQVLQTNLTAVDPLSGMPGVAAYPFQIPAASALATIPRSNSYAQLVPAGTEFSMSALGGLTSLTALPVQQAAPRQAAPAVTPANVLTSIPTTAATATSVPAIADAATTLPETATPEVQTATSSDASSWYSPLSPDLLTSMGMPGAATSASSSSVIGQAANFGICIFVYNLAPETDESILWQLFGPFGAVNCVKVIRDFQTQKCKGYGFVTMTNYEEAFLAVCHLNGYKLGDRVLQVSFKTTRQVKFLH</sequence>
<evidence type="ECO:0000256" key="4">
    <source>
        <dbReference type="PROSITE-ProRule" id="PRU00176"/>
    </source>
</evidence>
<dbReference type="CDD" id="cd12377">
    <property type="entry name" value="RRM3_Hu"/>
    <property type="match status" value="1"/>
</dbReference>
<reference evidence="7" key="1">
    <citation type="submission" date="2020-04" db="EMBL/GenBank/DDBJ databases">
        <authorList>
            <person name="Neveu A P."/>
        </authorList>
    </citation>
    <scope>NUCLEOTIDE SEQUENCE</scope>
    <source>
        <tissue evidence="7">Whole embryo</tissue>
    </source>
</reference>
<feature type="domain" description="RRM" evidence="6">
    <location>
        <begin position="486"/>
        <end position="564"/>
    </location>
</feature>
<accession>A0A6F9DBQ5</accession>
<evidence type="ECO:0000256" key="5">
    <source>
        <dbReference type="SAM" id="MobiDB-lite"/>
    </source>
</evidence>
<evidence type="ECO:0000259" key="6">
    <source>
        <dbReference type="PROSITE" id="PS50102"/>
    </source>
</evidence>
<keyword evidence="2" id="KW-0677">Repeat</keyword>
<dbReference type="PANTHER" id="PTHR10352">
    <property type="entry name" value="EUKARYOTIC TRANSLATION INITIATION FACTOR 3 SUBUNIT G"/>
    <property type="match status" value="1"/>
</dbReference>
<dbReference type="GO" id="GO:0050686">
    <property type="term" value="P:negative regulation of mRNA processing"/>
    <property type="evidence" value="ECO:0007669"/>
    <property type="project" value="UniProtKB-ARBA"/>
</dbReference>
<dbReference type="InterPro" id="IPR012677">
    <property type="entry name" value="Nucleotide-bd_a/b_plait_sf"/>
</dbReference>
<dbReference type="EMBL" id="LR784819">
    <property type="protein sequence ID" value="CAB3242085.1"/>
    <property type="molecule type" value="mRNA"/>
</dbReference>
<evidence type="ECO:0000256" key="3">
    <source>
        <dbReference type="ARBA" id="ARBA00022884"/>
    </source>
</evidence>
<name>A0A6F9DBQ5_9ASCI</name>
<gene>
    <name evidence="7" type="primary">Elavl2</name>
</gene>
<organism evidence="7">
    <name type="scientific">Phallusia mammillata</name>
    <dbReference type="NCBI Taxonomy" id="59560"/>
    <lineage>
        <taxon>Eukaryota</taxon>
        <taxon>Metazoa</taxon>
        <taxon>Chordata</taxon>
        <taxon>Tunicata</taxon>
        <taxon>Ascidiacea</taxon>
        <taxon>Phlebobranchia</taxon>
        <taxon>Ascidiidae</taxon>
        <taxon>Phallusia</taxon>
    </lineage>
</organism>
<dbReference type="CDD" id="cd12652">
    <property type="entry name" value="RRM2_Hu"/>
    <property type="match status" value="1"/>
</dbReference>